<feature type="region of interest" description="Disordered" evidence="3">
    <location>
        <begin position="344"/>
        <end position="366"/>
    </location>
</feature>
<dbReference type="PANTHER" id="PTHR11792">
    <property type="entry name" value="ARRESTIN"/>
    <property type="match status" value="1"/>
</dbReference>
<feature type="domain" description="Arrestin C-terminal-like" evidence="4">
    <location>
        <begin position="177"/>
        <end position="342"/>
    </location>
</feature>
<evidence type="ECO:0000256" key="2">
    <source>
        <dbReference type="ARBA" id="ARBA00022606"/>
    </source>
</evidence>
<dbReference type="PRINTS" id="PR00309">
    <property type="entry name" value="ARRESTIN"/>
</dbReference>
<evidence type="ECO:0000313" key="6">
    <source>
        <dbReference type="Proteomes" id="UP000826195"/>
    </source>
</evidence>
<sequence>MVLHVGKRDFVQHDKGIEPIDGVVWLDPDYVEGHTVYVSALAIFKYGDKSLKGMGFDPENLLVNIPQQVYPPLKPRLPLTPLQQKLMRKLGSKNVYPFCIELPEYFPNSVVLHPTPDNDEDPCGIVHELKAYISDSSDKVNKVKEPDFVSMGIRKVMYAPSQPGEQPTVREIQRFWFSDPLLLEASLDKEIYYHGETIAVNINITNYSRRFVKEIIVTVKQTATLRMFTKSSFTTTVAKVKSENGFLVLPDKKVSKVFEITPLLSNNRKQKRVAVDGQTQNTDTNLASSTNLDEELARKKNVGITVEYDVEIKVKCSFFRRWFFCHQQTTAKLPFVLMHPEPTEELSMPPLPQSTPAEPLPSTSKDDPGFVDVNLIDFKGDDNVDLIFEDFARERIRE</sequence>
<dbReference type="PANTHER" id="PTHR11792:SF17">
    <property type="entry name" value="KURTZ ARRESTIN"/>
    <property type="match status" value="1"/>
</dbReference>
<comment type="caution">
    <text evidence="5">The sequence shown here is derived from an EMBL/GenBank/DDBJ whole genome shotgun (WGS) entry which is preliminary data.</text>
</comment>
<dbReference type="GO" id="GO:0002031">
    <property type="term" value="P:G protein-coupled receptor internalization"/>
    <property type="evidence" value="ECO:0007669"/>
    <property type="project" value="TreeGrafter"/>
</dbReference>
<dbReference type="InterPro" id="IPR011021">
    <property type="entry name" value="Arrestin-like_N"/>
</dbReference>
<keyword evidence="6" id="KW-1185">Reference proteome</keyword>
<dbReference type="InterPro" id="IPR014752">
    <property type="entry name" value="Arrestin-like_C"/>
</dbReference>
<protein>
    <recommendedName>
        <fullName evidence="4">Arrestin C-terminal-like domain-containing protein</fullName>
    </recommendedName>
</protein>
<dbReference type="EMBL" id="JAHXZJ010001119">
    <property type="protein sequence ID" value="KAH0553937.1"/>
    <property type="molecule type" value="Genomic_DNA"/>
</dbReference>
<keyword evidence="2" id="KW-0716">Sensory transduction</keyword>
<dbReference type="InterPro" id="IPR000698">
    <property type="entry name" value="Arrestin"/>
</dbReference>
<dbReference type="InterPro" id="IPR014756">
    <property type="entry name" value="Ig_E-set"/>
</dbReference>
<dbReference type="AlphaFoldDB" id="A0AAV7I5P6"/>
<evidence type="ECO:0000259" key="4">
    <source>
        <dbReference type="SMART" id="SM01017"/>
    </source>
</evidence>
<evidence type="ECO:0000256" key="3">
    <source>
        <dbReference type="SAM" id="MobiDB-lite"/>
    </source>
</evidence>
<dbReference type="Pfam" id="PF00339">
    <property type="entry name" value="Arrestin_N"/>
    <property type="match status" value="1"/>
</dbReference>
<proteinExistence type="inferred from homology"/>
<name>A0AAV7I5P6_COTGL</name>
<gene>
    <name evidence="5" type="ORF">KQX54_005999</name>
</gene>
<dbReference type="Gene3D" id="2.60.40.640">
    <property type="match status" value="1"/>
</dbReference>
<evidence type="ECO:0000313" key="5">
    <source>
        <dbReference type="EMBL" id="KAH0553937.1"/>
    </source>
</evidence>
<reference evidence="5 6" key="1">
    <citation type="journal article" date="2021" name="J. Hered.">
        <title>A chromosome-level genome assembly of the parasitoid wasp, Cotesia glomerata (Hymenoptera: Braconidae).</title>
        <authorList>
            <person name="Pinto B.J."/>
            <person name="Weis J.J."/>
            <person name="Gamble T."/>
            <person name="Ode P.J."/>
            <person name="Paul R."/>
            <person name="Zaspel J.M."/>
        </authorList>
    </citation>
    <scope>NUCLEOTIDE SEQUENCE [LARGE SCALE GENOMIC DNA]</scope>
    <source>
        <strain evidence="5">CgM1</strain>
    </source>
</reference>
<dbReference type="SMART" id="SM01017">
    <property type="entry name" value="Arrestin_C"/>
    <property type="match status" value="1"/>
</dbReference>
<dbReference type="GO" id="GO:0005737">
    <property type="term" value="C:cytoplasm"/>
    <property type="evidence" value="ECO:0007669"/>
    <property type="project" value="TreeGrafter"/>
</dbReference>
<evidence type="ECO:0000256" key="1">
    <source>
        <dbReference type="ARBA" id="ARBA00005298"/>
    </source>
</evidence>
<dbReference type="GO" id="GO:0007165">
    <property type="term" value="P:signal transduction"/>
    <property type="evidence" value="ECO:0007669"/>
    <property type="project" value="InterPro"/>
</dbReference>
<dbReference type="Gene3D" id="2.60.40.840">
    <property type="match status" value="1"/>
</dbReference>
<organism evidence="5 6">
    <name type="scientific">Cotesia glomerata</name>
    <name type="common">Lepidopteran parasitic wasp</name>
    <name type="synonym">Apanteles glomeratus</name>
    <dbReference type="NCBI Taxonomy" id="32391"/>
    <lineage>
        <taxon>Eukaryota</taxon>
        <taxon>Metazoa</taxon>
        <taxon>Ecdysozoa</taxon>
        <taxon>Arthropoda</taxon>
        <taxon>Hexapoda</taxon>
        <taxon>Insecta</taxon>
        <taxon>Pterygota</taxon>
        <taxon>Neoptera</taxon>
        <taxon>Endopterygota</taxon>
        <taxon>Hymenoptera</taxon>
        <taxon>Apocrita</taxon>
        <taxon>Ichneumonoidea</taxon>
        <taxon>Braconidae</taxon>
        <taxon>Microgastrinae</taxon>
        <taxon>Cotesia</taxon>
    </lineage>
</organism>
<dbReference type="SUPFAM" id="SSF81296">
    <property type="entry name" value="E set domains"/>
    <property type="match status" value="2"/>
</dbReference>
<dbReference type="InterPro" id="IPR014753">
    <property type="entry name" value="Arrestin_N"/>
</dbReference>
<comment type="similarity">
    <text evidence="1">Belongs to the arrestin family.</text>
</comment>
<dbReference type="GO" id="GO:0001664">
    <property type="term" value="F:G protein-coupled receptor binding"/>
    <property type="evidence" value="ECO:0007669"/>
    <property type="project" value="TreeGrafter"/>
</dbReference>
<accession>A0AAV7I5P6</accession>
<dbReference type="Proteomes" id="UP000826195">
    <property type="component" value="Unassembled WGS sequence"/>
</dbReference>
<dbReference type="InterPro" id="IPR011022">
    <property type="entry name" value="Arrestin_C-like"/>
</dbReference>
<dbReference type="Pfam" id="PF02752">
    <property type="entry name" value="Arrestin_C"/>
    <property type="match status" value="1"/>
</dbReference>